<protein>
    <recommendedName>
        <fullName evidence="3">Relaxosome protein TraY</fullName>
    </recommendedName>
</protein>
<evidence type="ECO:0000256" key="6">
    <source>
        <dbReference type="ARBA" id="ARBA00023125"/>
    </source>
</evidence>
<dbReference type="KEGG" id="sphk:SKP52_24035"/>
<keyword evidence="4" id="KW-0963">Cytoplasm</keyword>
<dbReference type="InterPro" id="IPR010985">
    <property type="entry name" value="Ribbon_hlx_hlx"/>
</dbReference>
<dbReference type="SUPFAM" id="SSF47598">
    <property type="entry name" value="Ribbon-helix-helix"/>
    <property type="match status" value="1"/>
</dbReference>
<evidence type="ECO:0000256" key="1">
    <source>
        <dbReference type="ARBA" id="ARBA00004496"/>
    </source>
</evidence>
<dbReference type="AlphaFoldDB" id="A0A0A7PNT1"/>
<dbReference type="GO" id="GO:0005737">
    <property type="term" value="C:cytoplasm"/>
    <property type="evidence" value="ECO:0007669"/>
    <property type="project" value="UniProtKB-SubCell"/>
</dbReference>
<dbReference type="EMBL" id="CP009123">
    <property type="protein sequence ID" value="AJA11649.1"/>
    <property type="molecule type" value="Genomic_DNA"/>
</dbReference>
<dbReference type="RefSeq" id="WP_037511949.1">
    <property type="nucleotide sequence ID" value="NZ_CP009123.1"/>
</dbReference>
<evidence type="ECO:0000313" key="7">
    <source>
        <dbReference type="EMBL" id="AJA11649.1"/>
    </source>
</evidence>
<evidence type="ECO:0000256" key="5">
    <source>
        <dbReference type="ARBA" id="ARBA00022971"/>
    </source>
</evidence>
<keyword evidence="8" id="KW-1185">Reference proteome</keyword>
<accession>A0A0A7PNT1</accession>
<geneLocation type="plasmid" evidence="7 8">
    <name>pSfKp5.2</name>
</geneLocation>
<evidence type="ECO:0000256" key="2">
    <source>
        <dbReference type="ARBA" id="ARBA00007183"/>
    </source>
</evidence>
<dbReference type="HOGENOM" id="CLU_1383394_0_0_5"/>
<proteinExistence type="inferred from homology"/>
<name>A0A0A7PNT1_9SPHN</name>
<gene>
    <name evidence="7" type="ORF">SKP52_24035</name>
</gene>
<dbReference type="Pfam" id="PF05509">
    <property type="entry name" value="TraY"/>
    <property type="match status" value="1"/>
</dbReference>
<reference evidence="7 8" key="1">
    <citation type="journal article" date="2015" name="Int. J. Syst. Evol. Microbiol.">
        <title>Description of Sphingopyxis fribergensis sp. nov. - a soil bacterium with the ability to degrade styrene and phenylacetic acid.</title>
        <authorList>
            <person name="Oelschlagel M."/>
            <person name="Ruckert C."/>
            <person name="Kalinowski J."/>
            <person name="Schmidt G."/>
            <person name="Schlomann M."/>
            <person name="Tischler D."/>
        </authorList>
    </citation>
    <scope>NUCLEOTIDE SEQUENCE [LARGE SCALE GENOMIC DNA]</scope>
    <source>
        <strain evidence="7 8">Kp5.2</strain>
        <plasmid evidence="7">pSfKp5.2</plasmid>
    </source>
</reference>
<dbReference type="Proteomes" id="UP000030907">
    <property type="component" value="Plasmid pSfKp5.2"/>
</dbReference>
<dbReference type="GO" id="GO:0003677">
    <property type="term" value="F:DNA binding"/>
    <property type="evidence" value="ECO:0007669"/>
    <property type="project" value="UniProtKB-KW"/>
</dbReference>
<dbReference type="GO" id="GO:0006355">
    <property type="term" value="P:regulation of DNA-templated transcription"/>
    <property type="evidence" value="ECO:0007669"/>
    <property type="project" value="InterPro"/>
</dbReference>
<dbReference type="InterPro" id="IPR008876">
    <property type="entry name" value="TraY"/>
</dbReference>
<keyword evidence="5" id="KW-0184">Conjugation</keyword>
<sequence length="197" mass="22241">MTIFNVRLSREDEAELAAAAKKSGRSKSEIARDAISAHLKNMADDERRWETLQDDWSEYGSAVQDAYEALVGVQVAKLDTVRKAFEARLVEIGNMDWEQSIEPVYEIFRRKVIEKSRVAYAPNPYIGGSDARDPEVVAVIGFAADDRHALVTPLEQAFYDYCGLAGWDAFNEIPVVFERARARLEADDKKRVRPDAN</sequence>
<keyword evidence="6" id="KW-0238">DNA-binding</keyword>
<evidence type="ECO:0000256" key="4">
    <source>
        <dbReference type="ARBA" id="ARBA00022490"/>
    </source>
</evidence>
<comment type="subcellular location">
    <subcellularLocation>
        <location evidence="1">Cytoplasm</location>
    </subcellularLocation>
</comment>
<organism evidence="7 8">
    <name type="scientific">Sphingopyxis fribergensis</name>
    <dbReference type="NCBI Taxonomy" id="1515612"/>
    <lineage>
        <taxon>Bacteria</taxon>
        <taxon>Pseudomonadati</taxon>
        <taxon>Pseudomonadota</taxon>
        <taxon>Alphaproteobacteria</taxon>
        <taxon>Sphingomonadales</taxon>
        <taxon>Sphingomonadaceae</taxon>
        <taxon>Sphingopyxis</taxon>
    </lineage>
</organism>
<comment type="similarity">
    <text evidence="2">Belongs to the TraY family.</text>
</comment>
<keyword evidence="7" id="KW-0614">Plasmid</keyword>
<evidence type="ECO:0000313" key="8">
    <source>
        <dbReference type="Proteomes" id="UP000030907"/>
    </source>
</evidence>
<evidence type="ECO:0000256" key="3">
    <source>
        <dbReference type="ARBA" id="ARBA00020541"/>
    </source>
</evidence>